<keyword evidence="4 8" id="KW-0479">Metal-binding</keyword>
<evidence type="ECO:0000256" key="4">
    <source>
        <dbReference type="ARBA" id="ARBA00022723"/>
    </source>
</evidence>
<dbReference type="PRINTS" id="PR00385">
    <property type="entry name" value="P450"/>
</dbReference>
<dbReference type="PROSITE" id="PS00086">
    <property type="entry name" value="CYTOCHROME_P450"/>
    <property type="match status" value="1"/>
</dbReference>
<dbReference type="AlphaFoldDB" id="A0AAV8VGK8"/>
<keyword evidence="3 8" id="KW-0349">Heme</keyword>
<evidence type="ECO:0000256" key="6">
    <source>
        <dbReference type="ARBA" id="ARBA00023004"/>
    </source>
</evidence>
<evidence type="ECO:0000256" key="3">
    <source>
        <dbReference type="ARBA" id="ARBA00022617"/>
    </source>
</evidence>
<evidence type="ECO:0000256" key="9">
    <source>
        <dbReference type="RuleBase" id="RU000461"/>
    </source>
</evidence>
<evidence type="ECO:0000256" key="8">
    <source>
        <dbReference type="PIRSR" id="PIRSR602401-1"/>
    </source>
</evidence>
<dbReference type="GO" id="GO:0020037">
    <property type="term" value="F:heme binding"/>
    <property type="evidence" value="ECO:0007669"/>
    <property type="project" value="InterPro"/>
</dbReference>
<keyword evidence="10" id="KW-0472">Membrane</keyword>
<organism evidence="11 12">
    <name type="scientific">Exocentrus adspersus</name>
    <dbReference type="NCBI Taxonomy" id="1586481"/>
    <lineage>
        <taxon>Eukaryota</taxon>
        <taxon>Metazoa</taxon>
        <taxon>Ecdysozoa</taxon>
        <taxon>Arthropoda</taxon>
        <taxon>Hexapoda</taxon>
        <taxon>Insecta</taxon>
        <taxon>Pterygota</taxon>
        <taxon>Neoptera</taxon>
        <taxon>Endopterygota</taxon>
        <taxon>Coleoptera</taxon>
        <taxon>Polyphaga</taxon>
        <taxon>Cucujiformia</taxon>
        <taxon>Chrysomeloidea</taxon>
        <taxon>Cerambycidae</taxon>
        <taxon>Lamiinae</taxon>
        <taxon>Acanthocinini</taxon>
        <taxon>Exocentrus</taxon>
    </lineage>
</organism>
<evidence type="ECO:0000256" key="1">
    <source>
        <dbReference type="ARBA" id="ARBA00001971"/>
    </source>
</evidence>
<keyword evidence="7 9" id="KW-0503">Monooxygenase</keyword>
<name>A0AAV8VGK8_9CUCU</name>
<dbReference type="InterPro" id="IPR050196">
    <property type="entry name" value="Cytochrome_P450_Monoox"/>
</dbReference>
<dbReference type="Gene3D" id="1.10.630.10">
    <property type="entry name" value="Cytochrome P450"/>
    <property type="match status" value="1"/>
</dbReference>
<protein>
    <recommendedName>
        <fullName evidence="13">Cytochrome P450</fullName>
    </recommendedName>
</protein>
<reference evidence="11 12" key="1">
    <citation type="journal article" date="2023" name="Insect Mol. Biol.">
        <title>Genome sequencing provides insights into the evolution of gene families encoding plant cell wall-degrading enzymes in longhorned beetles.</title>
        <authorList>
            <person name="Shin N.R."/>
            <person name="Okamura Y."/>
            <person name="Kirsch R."/>
            <person name="Pauchet Y."/>
        </authorList>
    </citation>
    <scope>NUCLEOTIDE SEQUENCE [LARGE SCALE GENOMIC DNA]</scope>
    <source>
        <strain evidence="11">EAD_L_NR</strain>
    </source>
</reference>
<evidence type="ECO:0000256" key="2">
    <source>
        <dbReference type="ARBA" id="ARBA00010617"/>
    </source>
</evidence>
<dbReference type="Pfam" id="PF00067">
    <property type="entry name" value="p450"/>
    <property type="match status" value="1"/>
</dbReference>
<evidence type="ECO:0000256" key="5">
    <source>
        <dbReference type="ARBA" id="ARBA00023002"/>
    </source>
</evidence>
<dbReference type="InterPro" id="IPR001128">
    <property type="entry name" value="Cyt_P450"/>
</dbReference>
<dbReference type="Proteomes" id="UP001159042">
    <property type="component" value="Unassembled WGS sequence"/>
</dbReference>
<keyword evidence="10" id="KW-1133">Transmembrane helix</keyword>
<comment type="similarity">
    <text evidence="2 9">Belongs to the cytochrome P450 family.</text>
</comment>
<dbReference type="EMBL" id="JANEYG010000092">
    <property type="protein sequence ID" value="KAJ8913516.1"/>
    <property type="molecule type" value="Genomic_DNA"/>
</dbReference>
<dbReference type="InterPro" id="IPR017972">
    <property type="entry name" value="Cyt_P450_CS"/>
</dbReference>
<comment type="caution">
    <text evidence="11">The sequence shown here is derived from an EMBL/GenBank/DDBJ whole genome shotgun (WGS) entry which is preliminary data.</text>
</comment>
<dbReference type="PANTHER" id="PTHR24291">
    <property type="entry name" value="CYTOCHROME P450 FAMILY 4"/>
    <property type="match status" value="1"/>
</dbReference>
<keyword evidence="5 9" id="KW-0560">Oxidoreductase</keyword>
<accession>A0AAV8VGK8</accession>
<sequence>MTVLLQFLFAVGVIIFTYVLYTVRNFYKTRRQLAWMKEVPGWPLLGCIAEFGDNTRVISDFQRLINQHGKLLHLDFLMDPNIVATDYDFVEYILSKQDVLDKALDYRYLHKWLGTGLLTSDGPKWKKRRRMATPAFHFSVLEQFIEVFERNLEILISELEKEVDKDSMDIYPYINLYTMDVICETSMGVSVNAQKDKKSNYVKNVKEMCRIFLERAFALFKSNDYLYVLFPDFYKELKTVKALHNVTDSVINARKKELELLSKEEIREDKDDVGRKKKMAFLDILLKSTIDGEPLSKEDIREEVDTFMFEGHDTVSSALSFTLYLLAMHLDVQKKAVEEQRYIFESNIHRNSTYIDLQAMKYLELVIKEALRLYPPVPMFGRHTNQEVQFKGNVIPKGININIFCYGILRDPDNFVDPDKFDPERFEHSDGTRPYAFIPFSAGPRNCIGQKFAMLELKSTLSKILRNFELLPAVPEHKIVLVSEAVLKSRNGVRIRLIRRNW</sequence>
<feature type="transmembrane region" description="Helical" evidence="10">
    <location>
        <begin position="6"/>
        <end position="27"/>
    </location>
</feature>
<keyword evidence="6 8" id="KW-0408">Iron</keyword>
<dbReference type="CDD" id="cd20628">
    <property type="entry name" value="CYP4"/>
    <property type="match status" value="1"/>
</dbReference>
<evidence type="ECO:0008006" key="13">
    <source>
        <dbReference type="Google" id="ProtNLM"/>
    </source>
</evidence>
<keyword evidence="10" id="KW-0812">Transmembrane</keyword>
<feature type="binding site" description="axial binding residue" evidence="8">
    <location>
        <position position="447"/>
    </location>
    <ligand>
        <name>heme</name>
        <dbReference type="ChEBI" id="CHEBI:30413"/>
    </ligand>
    <ligandPart>
        <name>Fe</name>
        <dbReference type="ChEBI" id="CHEBI:18248"/>
    </ligandPart>
</feature>
<proteinExistence type="inferred from homology"/>
<evidence type="ECO:0000256" key="7">
    <source>
        <dbReference type="ARBA" id="ARBA00023033"/>
    </source>
</evidence>
<dbReference type="GO" id="GO:0005506">
    <property type="term" value="F:iron ion binding"/>
    <property type="evidence" value="ECO:0007669"/>
    <property type="project" value="InterPro"/>
</dbReference>
<dbReference type="GO" id="GO:0016705">
    <property type="term" value="F:oxidoreductase activity, acting on paired donors, with incorporation or reduction of molecular oxygen"/>
    <property type="evidence" value="ECO:0007669"/>
    <property type="project" value="InterPro"/>
</dbReference>
<evidence type="ECO:0000256" key="10">
    <source>
        <dbReference type="SAM" id="Phobius"/>
    </source>
</evidence>
<keyword evidence="12" id="KW-1185">Reference proteome</keyword>
<evidence type="ECO:0000313" key="11">
    <source>
        <dbReference type="EMBL" id="KAJ8913516.1"/>
    </source>
</evidence>
<gene>
    <name evidence="11" type="ORF">NQ315_017066</name>
</gene>
<dbReference type="PRINTS" id="PR00463">
    <property type="entry name" value="EP450I"/>
</dbReference>
<dbReference type="PANTHER" id="PTHR24291:SF187">
    <property type="entry name" value="CYTOCHROME P450 4AE1-RELATED"/>
    <property type="match status" value="1"/>
</dbReference>
<dbReference type="InterPro" id="IPR036396">
    <property type="entry name" value="Cyt_P450_sf"/>
</dbReference>
<dbReference type="InterPro" id="IPR002401">
    <property type="entry name" value="Cyt_P450_E_grp-I"/>
</dbReference>
<dbReference type="GO" id="GO:0004497">
    <property type="term" value="F:monooxygenase activity"/>
    <property type="evidence" value="ECO:0007669"/>
    <property type="project" value="UniProtKB-KW"/>
</dbReference>
<dbReference type="SUPFAM" id="SSF48264">
    <property type="entry name" value="Cytochrome P450"/>
    <property type="match status" value="1"/>
</dbReference>
<comment type="cofactor">
    <cofactor evidence="1 8">
        <name>heme</name>
        <dbReference type="ChEBI" id="CHEBI:30413"/>
    </cofactor>
</comment>
<evidence type="ECO:0000313" key="12">
    <source>
        <dbReference type="Proteomes" id="UP001159042"/>
    </source>
</evidence>